<dbReference type="KEGG" id="pbv:AR543_21065"/>
<keyword evidence="1" id="KW-0472">Membrane</keyword>
<name>A0A172ZNK7_9BACL</name>
<keyword evidence="1" id="KW-1133">Transmembrane helix</keyword>
<gene>
    <name evidence="2" type="ORF">AR543_21065</name>
</gene>
<keyword evidence="3" id="KW-1185">Reference proteome</keyword>
<protein>
    <submittedName>
        <fullName evidence="2">Uncharacterized protein</fullName>
    </submittedName>
</protein>
<dbReference type="EMBL" id="CP013023">
    <property type="protein sequence ID" value="ANF98937.1"/>
    <property type="molecule type" value="Genomic_DNA"/>
</dbReference>
<evidence type="ECO:0000313" key="3">
    <source>
        <dbReference type="Proteomes" id="UP000078148"/>
    </source>
</evidence>
<feature type="transmembrane region" description="Helical" evidence="1">
    <location>
        <begin position="46"/>
        <end position="65"/>
    </location>
</feature>
<evidence type="ECO:0000256" key="1">
    <source>
        <dbReference type="SAM" id="Phobius"/>
    </source>
</evidence>
<dbReference type="STRING" id="1616788.AR543_21065"/>
<organism evidence="2 3">
    <name type="scientific">Paenibacillus bovis</name>
    <dbReference type="NCBI Taxonomy" id="1616788"/>
    <lineage>
        <taxon>Bacteria</taxon>
        <taxon>Bacillati</taxon>
        <taxon>Bacillota</taxon>
        <taxon>Bacilli</taxon>
        <taxon>Bacillales</taxon>
        <taxon>Paenibacillaceae</taxon>
        <taxon>Paenibacillus</taxon>
    </lineage>
</organism>
<proteinExistence type="predicted"/>
<reference evidence="2 3" key="2">
    <citation type="journal article" date="2016" name="Int. J. Syst. Evol. Microbiol.">
        <title>Paenibacillus bovis sp. nov., isolated from raw yak (Bos grunniens) milk.</title>
        <authorList>
            <person name="Gao C."/>
            <person name="Han J."/>
            <person name="Liu Z."/>
            <person name="Xu X."/>
            <person name="Hang F."/>
            <person name="Wu Z."/>
        </authorList>
    </citation>
    <scope>NUCLEOTIDE SEQUENCE [LARGE SCALE GENOMIC DNA]</scope>
    <source>
        <strain evidence="2 3">BD3526</strain>
    </source>
</reference>
<dbReference type="AlphaFoldDB" id="A0A172ZNK7"/>
<reference evidence="3" key="1">
    <citation type="submission" date="2015-10" db="EMBL/GenBank/DDBJ databases">
        <title>Genome of Paenibacillus bovis sp. nov.</title>
        <authorList>
            <person name="Wu Z."/>
            <person name="Gao C."/>
            <person name="Liu Z."/>
            <person name="Zheng H."/>
        </authorList>
    </citation>
    <scope>NUCLEOTIDE SEQUENCE [LARGE SCALE GENOMIC DNA]</scope>
    <source>
        <strain evidence="3">BD3526</strain>
    </source>
</reference>
<keyword evidence="1" id="KW-0812">Transmembrane</keyword>
<accession>A0A172ZNK7</accession>
<evidence type="ECO:0000313" key="2">
    <source>
        <dbReference type="EMBL" id="ANF98937.1"/>
    </source>
</evidence>
<feature type="transmembrane region" description="Helical" evidence="1">
    <location>
        <begin position="150"/>
        <end position="169"/>
    </location>
</feature>
<sequence>MEGGINMANSPSRLPLKRKFIAVLLAAILPGFGHIYLGLAQKGIQFIALLLLDITALVYFTSQGIQINLPFLGLLALLVPVIYFYNVYDVLQSTDWINEHIRAYVPFKKKNRPYAGLRGISFGLLLILEGTVICILLLRPYWLRNVVSFWGGYLTAFVCLLIGILLLTFQGIRIYRALHKGSQEKTGGAIHAHKN</sequence>
<dbReference type="Proteomes" id="UP000078148">
    <property type="component" value="Chromosome"/>
</dbReference>
<feature type="transmembrane region" description="Helical" evidence="1">
    <location>
        <begin position="117"/>
        <end position="138"/>
    </location>
</feature>
<feature type="transmembrane region" description="Helical" evidence="1">
    <location>
        <begin position="20"/>
        <end position="39"/>
    </location>
</feature>
<feature type="transmembrane region" description="Helical" evidence="1">
    <location>
        <begin position="71"/>
        <end position="88"/>
    </location>
</feature>